<reference evidence="8" key="1">
    <citation type="journal article" date="2019" name="Int. J. Syst. Evol. Microbiol.">
        <title>The Global Catalogue of Microorganisms (GCM) 10K type strain sequencing project: providing services to taxonomists for standard genome sequencing and annotation.</title>
        <authorList>
            <consortium name="The Broad Institute Genomics Platform"/>
            <consortium name="The Broad Institute Genome Sequencing Center for Infectious Disease"/>
            <person name="Wu L."/>
            <person name="Ma J."/>
        </authorList>
    </citation>
    <scope>NUCLEOTIDE SEQUENCE [LARGE SCALE GENOMIC DNA]</scope>
    <source>
        <strain evidence="8">SHR3</strain>
    </source>
</reference>
<dbReference type="InterPro" id="IPR015943">
    <property type="entry name" value="WD40/YVTN_repeat-like_dom_sf"/>
</dbReference>
<dbReference type="PANTHER" id="PTHR34512">
    <property type="entry name" value="CELL SURFACE PROTEIN"/>
    <property type="match status" value="1"/>
</dbReference>
<evidence type="ECO:0000313" key="7">
    <source>
        <dbReference type="EMBL" id="MFC5772307.1"/>
    </source>
</evidence>
<dbReference type="NCBIfam" id="TIGR03300">
    <property type="entry name" value="assembly_YfgL"/>
    <property type="match status" value="1"/>
</dbReference>
<evidence type="ECO:0000256" key="2">
    <source>
        <dbReference type="ARBA" id="ARBA00023136"/>
    </source>
</evidence>
<keyword evidence="4" id="KW-0564">Palmitate</keyword>
<dbReference type="SMART" id="SM00564">
    <property type="entry name" value="PQQ"/>
    <property type="match status" value="4"/>
</dbReference>
<evidence type="ECO:0000313" key="8">
    <source>
        <dbReference type="Proteomes" id="UP001595974"/>
    </source>
</evidence>
<dbReference type="PANTHER" id="PTHR34512:SF30">
    <property type="entry name" value="OUTER MEMBRANE PROTEIN ASSEMBLY FACTOR BAMB"/>
    <property type="match status" value="1"/>
</dbReference>
<dbReference type="HAMAP" id="MF_00923">
    <property type="entry name" value="OM_assembly_BamB"/>
    <property type="match status" value="1"/>
</dbReference>
<dbReference type="SUPFAM" id="SSF50998">
    <property type="entry name" value="Quinoprotein alcohol dehydrogenase-like"/>
    <property type="match status" value="1"/>
</dbReference>
<keyword evidence="4" id="KW-0449">Lipoprotein</keyword>
<evidence type="ECO:0000256" key="3">
    <source>
        <dbReference type="ARBA" id="ARBA00023237"/>
    </source>
</evidence>
<dbReference type="Gene3D" id="2.130.10.10">
    <property type="entry name" value="YVTN repeat-like/Quinoprotein amine dehydrogenase"/>
    <property type="match status" value="1"/>
</dbReference>
<protein>
    <recommendedName>
        <fullName evidence="4">Outer membrane protein assembly factor BamB</fullName>
    </recommendedName>
</protein>
<dbReference type="InterPro" id="IPR017687">
    <property type="entry name" value="BamB"/>
</dbReference>
<accession>A0ABW1AY95</accession>
<evidence type="ECO:0000259" key="6">
    <source>
        <dbReference type="Pfam" id="PF13360"/>
    </source>
</evidence>
<gene>
    <name evidence="4 7" type="primary">bamB</name>
    <name evidence="7" type="ORF">ACFPTN_23245</name>
</gene>
<name>A0ABW1AY95_9RHOO</name>
<feature type="signal peptide" evidence="5">
    <location>
        <begin position="1"/>
        <end position="28"/>
    </location>
</feature>
<dbReference type="PROSITE" id="PS51257">
    <property type="entry name" value="PROKAR_LIPOPROTEIN"/>
    <property type="match status" value="1"/>
</dbReference>
<dbReference type="Proteomes" id="UP001595974">
    <property type="component" value="Unassembled WGS sequence"/>
</dbReference>
<comment type="function">
    <text evidence="4">Part of the outer membrane protein assembly complex, which is involved in assembly and insertion of beta-barrel proteins into the outer membrane.</text>
</comment>
<keyword evidence="8" id="KW-1185">Reference proteome</keyword>
<keyword evidence="1 4" id="KW-0732">Signal</keyword>
<comment type="similarity">
    <text evidence="4">Belongs to the BamB family.</text>
</comment>
<dbReference type="InterPro" id="IPR011047">
    <property type="entry name" value="Quinoprotein_ADH-like_sf"/>
</dbReference>
<evidence type="ECO:0000256" key="5">
    <source>
        <dbReference type="SAM" id="SignalP"/>
    </source>
</evidence>
<keyword evidence="2 4" id="KW-0472">Membrane</keyword>
<dbReference type="Pfam" id="PF13360">
    <property type="entry name" value="PQQ_2"/>
    <property type="match status" value="1"/>
</dbReference>
<feature type="chain" id="PRO_5045771337" description="Outer membrane protein assembly factor BamB" evidence="5">
    <location>
        <begin position="29"/>
        <end position="381"/>
    </location>
</feature>
<sequence>MKPFSLRAVPMMAAIMLATGCSSLNPFASSAPKSAPLVDFKPTTQIVPVWEASIGKAGGYVFQPAVVGDSVYAAGHAGEVARFEKNGQAAWRARAGVDLSAGVGADGALAVVVTTDGKVVAYDAQTGTERWRTPIGAEVLAPPAVGGDVVVVRTSDHRLVALNARDGSRRWVHTRSNPPLALRSYAGVVIEGAVVLAGFPGGKLGVINLANGGAITELTVSAPRGATELERVADVAGTPVTTRREVCAVSYQGRAACFDAGNGNALWARDFSSSVGMDRDTRYAVITDDRDAVNALDVYSGASVWKQDGLARRGVTRPLLVGDNVVVGDAQGFVHVLARDTGAFAARDRADSSAIVAPPRAQGTGFVVQSLDGRITAYELR</sequence>
<evidence type="ECO:0000256" key="1">
    <source>
        <dbReference type="ARBA" id="ARBA00022729"/>
    </source>
</evidence>
<comment type="subunit">
    <text evidence="4">Part of the Bam complex.</text>
</comment>
<proteinExistence type="inferred from homology"/>
<organism evidence="7 8">
    <name type="scientific">Thauera sinica</name>
    <dbReference type="NCBI Taxonomy" id="2665146"/>
    <lineage>
        <taxon>Bacteria</taxon>
        <taxon>Pseudomonadati</taxon>
        <taxon>Pseudomonadota</taxon>
        <taxon>Betaproteobacteria</taxon>
        <taxon>Rhodocyclales</taxon>
        <taxon>Zoogloeaceae</taxon>
        <taxon>Thauera</taxon>
    </lineage>
</organism>
<dbReference type="EMBL" id="JBHSOG010000114">
    <property type="protein sequence ID" value="MFC5772307.1"/>
    <property type="molecule type" value="Genomic_DNA"/>
</dbReference>
<evidence type="ECO:0000256" key="4">
    <source>
        <dbReference type="HAMAP-Rule" id="MF_00923"/>
    </source>
</evidence>
<feature type="domain" description="Pyrrolo-quinoline quinone repeat" evidence="6">
    <location>
        <begin position="77"/>
        <end position="307"/>
    </location>
</feature>
<comment type="caution">
    <text evidence="7">The sequence shown here is derived from an EMBL/GenBank/DDBJ whole genome shotgun (WGS) entry which is preliminary data.</text>
</comment>
<dbReference type="InterPro" id="IPR002372">
    <property type="entry name" value="PQQ_rpt_dom"/>
</dbReference>
<dbReference type="InterPro" id="IPR018391">
    <property type="entry name" value="PQQ_b-propeller_rpt"/>
</dbReference>
<dbReference type="RefSeq" id="WP_096445170.1">
    <property type="nucleotide sequence ID" value="NZ_JBHSOG010000114.1"/>
</dbReference>
<keyword evidence="3 4" id="KW-0998">Cell outer membrane</keyword>
<comment type="subcellular location">
    <subcellularLocation>
        <location evidence="4">Cell outer membrane</location>
        <topology evidence="4">Lipid-anchor</topology>
    </subcellularLocation>
</comment>